<reference evidence="1 2" key="1">
    <citation type="journal article" date="2011" name="Proc. Natl. Acad. Sci. U.S.A.">
        <title>Genetic diversity and population structure of the endangered marsupial Sarcophilus harrisii (Tasmanian devil).</title>
        <authorList>
            <person name="Miller W."/>
            <person name="Hayes V.M."/>
            <person name="Ratan A."/>
            <person name="Petersen D.C."/>
            <person name="Wittekindt N.E."/>
            <person name="Miller J."/>
            <person name="Walenz B."/>
            <person name="Knight J."/>
            <person name="Qi J."/>
            <person name="Zhao F."/>
            <person name="Wang Q."/>
            <person name="Bedoya-Reina O.C."/>
            <person name="Katiyar N."/>
            <person name="Tomsho L.P."/>
            <person name="Kasson L.M."/>
            <person name="Hardie R.A."/>
            <person name="Woodbridge P."/>
            <person name="Tindall E.A."/>
            <person name="Bertelsen M.F."/>
            <person name="Dixon D."/>
            <person name="Pyecroft S."/>
            <person name="Helgen K.M."/>
            <person name="Lesk A.M."/>
            <person name="Pringle T.H."/>
            <person name="Patterson N."/>
            <person name="Zhang Y."/>
            <person name="Kreiss A."/>
            <person name="Woods G.M."/>
            <person name="Jones M.E."/>
            <person name="Schuster S.C."/>
        </authorList>
    </citation>
    <scope>NUCLEOTIDE SEQUENCE [LARGE SCALE GENOMIC DNA]</scope>
</reference>
<evidence type="ECO:0000313" key="1">
    <source>
        <dbReference type="Ensembl" id="ENSSHAP00000027959.1"/>
    </source>
</evidence>
<dbReference type="PANTHER" id="PTHR47063:SF1">
    <property type="entry name" value="RIBONUCLEASE H2 SUBUNIT C"/>
    <property type="match status" value="1"/>
</dbReference>
<dbReference type="GeneTree" id="ENSGT00940000166883"/>
<dbReference type="AlphaFoldDB" id="A0A7N4UZL9"/>
<dbReference type="GO" id="GO:0006401">
    <property type="term" value="P:RNA catabolic process"/>
    <property type="evidence" value="ECO:0007669"/>
    <property type="project" value="InterPro"/>
</dbReference>
<dbReference type="InterPro" id="IPR013924">
    <property type="entry name" value="RNase_H2_suC"/>
</dbReference>
<proteinExistence type="predicted"/>
<accession>A0A7N4UZL9</accession>
<dbReference type="CDD" id="cd09271">
    <property type="entry name" value="RNase_H2-C"/>
    <property type="match status" value="1"/>
</dbReference>
<dbReference type="InParanoid" id="A0A7N4UZL9"/>
<sequence length="146" mass="15547">VPADLRPPSLALSSYTWRKWCYPPPPSDSLGPLRLGICIQPFGFERTLPIAAASTGPLQGPTVSFRGRSLQGEEVTLPAGHVGLVLREEDKAEGSEDRTVRAIGTFGHFTLWGLETPPGPDARMHGALSWPSLAAAIHAPVAEDDG</sequence>
<keyword evidence="2" id="KW-1185">Reference proteome</keyword>
<dbReference type="PANTHER" id="PTHR47063">
    <property type="entry name" value="RIBONUCLEASE H2 SUBUNIT C"/>
    <property type="match status" value="1"/>
</dbReference>
<dbReference type="InterPro" id="IPR052863">
    <property type="entry name" value="RNase_H2_subunit_C"/>
</dbReference>
<reference evidence="1" key="3">
    <citation type="submission" date="2025-09" db="UniProtKB">
        <authorList>
            <consortium name="Ensembl"/>
        </authorList>
    </citation>
    <scope>IDENTIFICATION</scope>
</reference>
<gene>
    <name evidence="1" type="primary">RNASEH2C</name>
</gene>
<dbReference type="GO" id="GO:0032299">
    <property type="term" value="C:ribonuclease H2 complex"/>
    <property type="evidence" value="ECO:0007669"/>
    <property type="project" value="InterPro"/>
</dbReference>
<protein>
    <submittedName>
        <fullName evidence="1">Uncharacterized protein</fullName>
    </submittedName>
</protein>
<dbReference type="Pfam" id="PF08615">
    <property type="entry name" value="RNase_H2_suC"/>
    <property type="match status" value="1"/>
</dbReference>
<dbReference type="Ensembl" id="ENSSHAT00000028912.1">
    <property type="protein sequence ID" value="ENSSHAP00000027959.1"/>
    <property type="gene ID" value="ENSSHAG00000024188.1"/>
</dbReference>
<organism evidence="1 2">
    <name type="scientific">Sarcophilus harrisii</name>
    <name type="common">Tasmanian devil</name>
    <name type="synonym">Sarcophilus laniarius</name>
    <dbReference type="NCBI Taxonomy" id="9305"/>
    <lineage>
        <taxon>Eukaryota</taxon>
        <taxon>Metazoa</taxon>
        <taxon>Chordata</taxon>
        <taxon>Craniata</taxon>
        <taxon>Vertebrata</taxon>
        <taxon>Euteleostomi</taxon>
        <taxon>Mammalia</taxon>
        <taxon>Metatheria</taxon>
        <taxon>Dasyuromorphia</taxon>
        <taxon>Dasyuridae</taxon>
        <taxon>Sarcophilus</taxon>
    </lineage>
</organism>
<dbReference type="Proteomes" id="UP000007648">
    <property type="component" value="Unassembled WGS sequence"/>
</dbReference>
<dbReference type="FunCoup" id="A0A7N4UZL9">
    <property type="interactions" value="131"/>
</dbReference>
<name>A0A7N4UZL9_SARHA</name>
<evidence type="ECO:0000313" key="2">
    <source>
        <dbReference type="Proteomes" id="UP000007648"/>
    </source>
</evidence>
<dbReference type="Gene3D" id="2.40.128.680">
    <property type="match status" value="1"/>
</dbReference>
<reference evidence="1" key="2">
    <citation type="submission" date="2025-08" db="UniProtKB">
        <authorList>
            <consortium name="Ensembl"/>
        </authorList>
    </citation>
    <scope>IDENTIFICATION</scope>
</reference>